<name>A0A0V1LE75_9BILA</name>
<evidence type="ECO:0000313" key="1">
    <source>
        <dbReference type="EMBL" id="KRZ57857.1"/>
    </source>
</evidence>
<sequence>MKSHYIHLAFEVFNYQTSFNNVTSEDLSRILLLVPSYKSILLNKQNDTPKINFKQCKSTMDKEKFPVQSAECIPIDFLSGANQHTTNQIQRLN</sequence>
<protein>
    <submittedName>
        <fullName evidence="1">Uncharacterized protein</fullName>
    </submittedName>
</protein>
<gene>
    <name evidence="1" type="ORF">T02_5488</name>
</gene>
<dbReference type="AlphaFoldDB" id="A0A0V1LE75"/>
<comment type="caution">
    <text evidence="1">The sequence shown here is derived from an EMBL/GenBank/DDBJ whole genome shotgun (WGS) entry which is preliminary data.</text>
</comment>
<evidence type="ECO:0000313" key="2">
    <source>
        <dbReference type="Proteomes" id="UP000054721"/>
    </source>
</evidence>
<reference evidence="1 2" key="1">
    <citation type="submission" date="2015-05" db="EMBL/GenBank/DDBJ databases">
        <title>Evolution of Trichinella species and genotypes.</title>
        <authorList>
            <person name="Korhonen P.K."/>
            <person name="Edoardo P."/>
            <person name="Giuseppe L.R."/>
            <person name="Gasser R.B."/>
        </authorList>
    </citation>
    <scope>NUCLEOTIDE SEQUENCE [LARGE SCALE GENOMIC DNA]</scope>
    <source>
        <strain evidence="1">ISS10</strain>
    </source>
</reference>
<dbReference type="Proteomes" id="UP000054721">
    <property type="component" value="Unassembled WGS sequence"/>
</dbReference>
<proteinExistence type="predicted"/>
<keyword evidence="2" id="KW-1185">Reference proteome</keyword>
<accession>A0A0V1LE75</accession>
<organism evidence="1 2">
    <name type="scientific">Trichinella nativa</name>
    <dbReference type="NCBI Taxonomy" id="6335"/>
    <lineage>
        <taxon>Eukaryota</taxon>
        <taxon>Metazoa</taxon>
        <taxon>Ecdysozoa</taxon>
        <taxon>Nematoda</taxon>
        <taxon>Enoplea</taxon>
        <taxon>Dorylaimia</taxon>
        <taxon>Trichinellida</taxon>
        <taxon>Trichinellidae</taxon>
        <taxon>Trichinella</taxon>
    </lineage>
</organism>
<dbReference type="EMBL" id="JYDW01000067">
    <property type="protein sequence ID" value="KRZ57857.1"/>
    <property type="molecule type" value="Genomic_DNA"/>
</dbReference>